<reference evidence="1" key="1">
    <citation type="submission" date="2018-11" db="EMBL/GenBank/DDBJ databases">
        <authorList>
            <person name="Alioto T."/>
            <person name="Alioto T."/>
        </authorList>
    </citation>
    <scope>NUCLEOTIDE SEQUENCE</scope>
</reference>
<dbReference type="EMBL" id="UYJE01005559">
    <property type="protein sequence ID" value="VDI38166.1"/>
    <property type="molecule type" value="Genomic_DNA"/>
</dbReference>
<protein>
    <submittedName>
        <fullName evidence="1">Uncharacterized protein</fullName>
    </submittedName>
</protein>
<sequence>MEHKFHNHSLRKNSLIDDELKLVLSKIEKQKKEKLSLIKTKRDDFKRLQSRQCVKRRSLDSEGECILPHSFTSIKTIELMRNSKRFSSEPDLFAKRSHSFERKQTFPFVETNKCLSYRKLKVHGNNSLRNLNGSPSLDSGIETYGTPSTMSSFSDSAEDVLKISSNSQSNSYHSSPTLAFPVIGHHDLKPKVSPAKLCFTKTMGDRVTSKDGWKYLMTNVFKRLNESSYHHGHKDEENVHHLGMDDVALCRYLRMPIKHQVENECNDGDSE</sequence>
<evidence type="ECO:0000313" key="1">
    <source>
        <dbReference type="EMBL" id="VDI38166.1"/>
    </source>
</evidence>
<proteinExistence type="predicted"/>
<gene>
    <name evidence="1" type="ORF">MGAL_10B049986</name>
</gene>
<keyword evidence="2" id="KW-1185">Reference proteome</keyword>
<comment type="caution">
    <text evidence="1">The sequence shown here is derived from an EMBL/GenBank/DDBJ whole genome shotgun (WGS) entry which is preliminary data.</text>
</comment>
<accession>A0A8B6ETM0</accession>
<dbReference type="Proteomes" id="UP000596742">
    <property type="component" value="Unassembled WGS sequence"/>
</dbReference>
<organism evidence="1 2">
    <name type="scientific">Mytilus galloprovincialis</name>
    <name type="common">Mediterranean mussel</name>
    <dbReference type="NCBI Taxonomy" id="29158"/>
    <lineage>
        <taxon>Eukaryota</taxon>
        <taxon>Metazoa</taxon>
        <taxon>Spiralia</taxon>
        <taxon>Lophotrochozoa</taxon>
        <taxon>Mollusca</taxon>
        <taxon>Bivalvia</taxon>
        <taxon>Autobranchia</taxon>
        <taxon>Pteriomorphia</taxon>
        <taxon>Mytilida</taxon>
        <taxon>Mytiloidea</taxon>
        <taxon>Mytilidae</taxon>
        <taxon>Mytilinae</taxon>
        <taxon>Mytilus</taxon>
    </lineage>
</organism>
<dbReference type="OrthoDB" id="6059876at2759"/>
<name>A0A8B6ETM0_MYTGA</name>
<evidence type="ECO:0000313" key="2">
    <source>
        <dbReference type="Proteomes" id="UP000596742"/>
    </source>
</evidence>
<dbReference type="AlphaFoldDB" id="A0A8B6ETM0"/>